<protein>
    <submittedName>
        <fullName evidence="4">Response regulator MprA</fullName>
    </submittedName>
</protein>
<dbReference type="Pfam" id="PF00072">
    <property type="entry name" value="Response_reg"/>
    <property type="match status" value="1"/>
</dbReference>
<reference evidence="4 5" key="1">
    <citation type="submission" date="2020-04" db="EMBL/GenBank/DDBJ databases">
        <title>Complete genome of a Psychrophilic, Marine, Gas Vacuolate Bacterium Polaromonas vacuolata KCTC 22033T.</title>
        <authorList>
            <person name="Hwang K."/>
            <person name="Kim K.M."/>
        </authorList>
    </citation>
    <scope>NUCLEOTIDE SEQUENCE [LARGE SCALE GENOMIC DNA]</scope>
    <source>
        <strain evidence="4 5">KCTC 22033</strain>
    </source>
</reference>
<dbReference type="EMBL" id="CP051461">
    <property type="protein sequence ID" value="QJC56200.1"/>
    <property type="molecule type" value="Genomic_DNA"/>
</dbReference>
<dbReference type="SMART" id="SM00448">
    <property type="entry name" value="REC"/>
    <property type="match status" value="1"/>
</dbReference>
<dbReference type="SUPFAM" id="SSF52172">
    <property type="entry name" value="CheY-like"/>
    <property type="match status" value="1"/>
</dbReference>
<evidence type="ECO:0000313" key="4">
    <source>
        <dbReference type="EMBL" id="QJC56200.1"/>
    </source>
</evidence>
<keyword evidence="5" id="KW-1185">Reference proteome</keyword>
<evidence type="ECO:0000259" key="3">
    <source>
        <dbReference type="PROSITE" id="PS50110"/>
    </source>
</evidence>
<dbReference type="Proteomes" id="UP000502041">
    <property type="component" value="Chromosome"/>
</dbReference>
<dbReference type="GO" id="GO:0000160">
    <property type="term" value="P:phosphorelay signal transduction system"/>
    <property type="evidence" value="ECO:0007669"/>
    <property type="project" value="InterPro"/>
</dbReference>
<feature type="modified residue" description="4-aspartylphosphate" evidence="2">
    <location>
        <position position="54"/>
    </location>
</feature>
<gene>
    <name evidence="4" type="primary">mprA_2</name>
    <name evidence="4" type="ORF">HC248_01502</name>
</gene>
<evidence type="ECO:0000313" key="5">
    <source>
        <dbReference type="Proteomes" id="UP000502041"/>
    </source>
</evidence>
<organism evidence="4 5">
    <name type="scientific">Polaromonas vacuolata</name>
    <dbReference type="NCBI Taxonomy" id="37448"/>
    <lineage>
        <taxon>Bacteria</taxon>
        <taxon>Pseudomonadati</taxon>
        <taxon>Pseudomonadota</taxon>
        <taxon>Betaproteobacteria</taxon>
        <taxon>Burkholderiales</taxon>
        <taxon>Comamonadaceae</taxon>
        <taxon>Polaromonas</taxon>
    </lineage>
</organism>
<dbReference type="PANTHER" id="PTHR44591">
    <property type="entry name" value="STRESS RESPONSE REGULATOR PROTEIN 1"/>
    <property type="match status" value="1"/>
</dbReference>
<keyword evidence="1 2" id="KW-0597">Phosphoprotein</keyword>
<dbReference type="PANTHER" id="PTHR44591:SF25">
    <property type="entry name" value="CHEMOTAXIS TWO-COMPONENT RESPONSE REGULATOR"/>
    <property type="match status" value="1"/>
</dbReference>
<dbReference type="Gene3D" id="3.40.50.2300">
    <property type="match status" value="1"/>
</dbReference>
<dbReference type="InterPro" id="IPR001789">
    <property type="entry name" value="Sig_transdc_resp-reg_receiver"/>
</dbReference>
<evidence type="ECO:0000256" key="2">
    <source>
        <dbReference type="PROSITE-ProRule" id="PRU00169"/>
    </source>
</evidence>
<dbReference type="RefSeq" id="WP_168921943.1">
    <property type="nucleotide sequence ID" value="NZ_CP051461.1"/>
</dbReference>
<dbReference type="InterPro" id="IPR011006">
    <property type="entry name" value="CheY-like_superfamily"/>
</dbReference>
<evidence type="ECO:0000256" key="1">
    <source>
        <dbReference type="ARBA" id="ARBA00022553"/>
    </source>
</evidence>
<sequence length="124" mass="13466">MSKTIFLVDDSATILMSVSATLLANGFKVETASDGLQALEKLNAGLKPDLMITDINMPNMGGLELIQNVRTLPDFRSMPILTLTSESHADKRAEGEKMGANGWLVKPIADAELLRVIEQVLPRT</sequence>
<dbReference type="KEGG" id="pvac:HC248_01502"/>
<name>A0A6H2H8P6_9BURK</name>
<dbReference type="AlphaFoldDB" id="A0A6H2H8P6"/>
<accession>A0A6H2H8P6</accession>
<dbReference type="InterPro" id="IPR050595">
    <property type="entry name" value="Bact_response_regulator"/>
</dbReference>
<dbReference type="PROSITE" id="PS50110">
    <property type="entry name" value="RESPONSE_REGULATORY"/>
    <property type="match status" value="1"/>
</dbReference>
<feature type="domain" description="Response regulatory" evidence="3">
    <location>
        <begin position="4"/>
        <end position="121"/>
    </location>
</feature>
<proteinExistence type="predicted"/>